<dbReference type="Proteomes" id="UP000297777">
    <property type="component" value="Unassembled WGS sequence"/>
</dbReference>
<organism evidence="1 2">
    <name type="scientific">Botrytis tulipae</name>
    <dbReference type="NCBI Taxonomy" id="87230"/>
    <lineage>
        <taxon>Eukaryota</taxon>
        <taxon>Fungi</taxon>
        <taxon>Dikarya</taxon>
        <taxon>Ascomycota</taxon>
        <taxon>Pezizomycotina</taxon>
        <taxon>Leotiomycetes</taxon>
        <taxon>Helotiales</taxon>
        <taxon>Sclerotiniaceae</taxon>
        <taxon>Botrytis</taxon>
    </lineage>
</organism>
<accession>A0A4Z1E9B8</accession>
<sequence>MELYESFDGSKIKCGEPAVNIVASWICDSEDIRRLVAHAGSRVVTRKVEKAALDRNQNLPGSGSAKLAGRPFVCLEKVKMDEVDDYEKEVKVLSSKRSL</sequence>
<reference evidence="1 2" key="1">
    <citation type="submission" date="2017-12" db="EMBL/GenBank/DDBJ databases">
        <title>Comparative genomics of Botrytis spp.</title>
        <authorList>
            <person name="Valero-Jimenez C.A."/>
            <person name="Tapia P."/>
            <person name="Veloso J."/>
            <person name="Silva-Moreno E."/>
            <person name="Staats M."/>
            <person name="Valdes J.H."/>
            <person name="Van Kan J.A.L."/>
        </authorList>
    </citation>
    <scope>NUCLEOTIDE SEQUENCE [LARGE SCALE GENOMIC DNA]</scope>
    <source>
        <strain evidence="1 2">Bt9001</strain>
    </source>
</reference>
<evidence type="ECO:0000313" key="1">
    <source>
        <dbReference type="EMBL" id="TGO07198.1"/>
    </source>
</evidence>
<proteinExistence type="predicted"/>
<gene>
    <name evidence="1" type="ORF">BTUL_0312g00060</name>
</gene>
<comment type="caution">
    <text evidence="1">The sequence shown here is derived from an EMBL/GenBank/DDBJ whole genome shotgun (WGS) entry which is preliminary data.</text>
</comment>
<evidence type="ECO:0000313" key="2">
    <source>
        <dbReference type="Proteomes" id="UP000297777"/>
    </source>
</evidence>
<dbReference type="EMBL" id="PQXH01000310">
    <property type="protein sequence ID" value="TGO07198.1"/>
    <property type="molecule type" value="Genomic_DNA"/>
</dbReference>
<name>A0A4Z1E9B8_9HELO</name>
<dbReference type="AlphaFoldDB" id="A0A4Z1E9B8"/>
<protein>
    <submittedName>
        <fullName evidence="1">Uncharacterized protein</fullName>
    </submittedName>
</protein>
<keyword evidence="2" id="KW-1185">Reference proteome</keyword>